<organism evidence="2 3">
    <name type="scientific">Goekera deserti</name>
    <dbReference type="NCBI Taxonomy" id="2497753"/>
    <lineage>
        <taxon>Bacteria</taxon>
        <taxon>Bacillati</taxon>
        <taxon>Actinomycetota</taxon>
        <taxon>Actinomycetes</taxon>
        <taxon>Geodermatophilales</taxon>
        <taxon>Geodermatophilaceae</taxon>
        <taxon>Goekera</taxon>
    </lineage>
</organism>
<dbReference type="RefSeq" id="WP_162393148.1">
    <property type="nucleotide sequence ID" value="NZ_JAABOZ010000005.1"/>
</dbReference>
<feature type="binding site" evidence="1">
    <location>
        <position position="61"/>
    </location>
    <ligand>
        <name>Mg(2+)</name>
        <dbReference type="ChEBI" id="CHEBI:18420"/>
        <label>1</label>
        <note>catalytic</note>
    </ligand>
</feature>
<dbReference type="SUPFAM" id="SSF56655">
    <property type="entry name" value="Carbohydrate phosphatase"/>
    <property type="match status" value="1"/>
</dbReference>
<feature type="binding site" evidence="1">
    <location>
        <position position="192"/>
    </location>
    <ligand>
        <name>Mg(2+)</name>
        <dbReference type="ChEBI" id="CHEBI:18420"/>
        <label>1</label>
        <note>catalytic</note>
    </ligand>
</feature>
<sequence>MNDDVALAARAASAAADTLLGLRAAGDLTGRALGDAGDAAAQQVIADLLTAERPADVVFSEEAVDDRRRLTADRVWIVDPLDGTREYGEPDRHDWAVHVALWSGGALTAAAVALPALGSVLTTWPPSDVPLPVPGPLRIAVSRTRRPAEAERVAAAVGGTLVPLGSAGYKTMALLLGEADAYVHAGGMYQWDSAAPVAVAAAAGLHTSRLDGSPLVYNAADAWLPDLVVCRAERAPEVLAAIAATP</sequence>
<feature type="binding site" evidence="1">
    <location>
        <position position="79"/>
    </location>
    <ligand>
        <name>Mg(2+)</name>
        <dbReference type="ChEBI" id="CHEBI:18420"/>
        <label>1</label>
        <note>catalytic</note>
    </ligand>
</feature>
<protein>
    <submittedName>
        <fullName evidence="2">3'(2'),5'-bisphosphate nucleotidase CysQ</fullName>
    </submittedName>
</protein>
<comment type="caution">
    <text evidence="2">The sequence shown here is derived from an EMBL/GenBank/DDBJ whole genome shotgun (WGS) entry which is preliminary data.</text>
</comment>
<gene>
    <name evidence="2" type="ORF">G1H19_02705</name>
</gene>
<dbReference type="PANTHER" id="PTHR43028">
    <property type="entry name" value="3'(2'),5'-BISPHOSPHATE NUCLEOTIDASE 1"/>
    <property type="match status" value="1"/>
</dbReference>
<dbReference type="Proteomes" id="UP000470470">
    <property type="component" value="Unassembled WGS sequence"/>
</dbReference>
<dbReference type="InterPro" id="IPR050725">
    <property type="entry name" value="CysQ/Inositol_MonoPase"/>
</dbReference>
<keyword evidence="1" id="KW-0460">Magnesium</keyword>
<dbReference type="AlphaFoldDB" id="A0A7K3W9B1"/>
<keyword evidence="3" id="KW-1185">Reference proteome</keyword>
<feature type="binding site" evidence="1">
    <location>
        <position position="81"/>
    </location>
    <ligand>
        <name>Mg(2+)</name>
        <dbReference type="ChEBI" id="CHEBI:18420"/>
        <label>1</label>
        <note>catalytic</note>
    </ligand>
</feature>
<comment type="cofactor">
    <cofactor evidence="1">
        <name>Mg(2+)</name>
        <dbReference type="ChEBI" id="CHEBI:18420"/>
    </cofactor>
</comment>
<dbReference type="GO" id="GO:0046872">
    <property type="term" value="F:metal ion binding"/>
    <property type="evidence" value="ECO:0007669"/>
    <property type="project" value="UniProtKB-KW"/>
</dbReference>
<keyword evidence="1" id="KW-0479">Metal-binding</keyword>
<evidence type="ECO:0000256" key="1">
    <source>
        <dbReference type="PIRSR" id="PIRSR600760-2"/>
    </source>
</evidence>
<dbReference type="Gene3D" id="3.30.540.10">
    <property type="entry name" value="Fructose-1,6-Bisphosphatase, subunit A, domain 1"/>
    <property type="match status" value="1"/>
</dbReference>
<evidence type="ECO:0000313" key="3">
    <source>
        <dbReference type="Proteomes" id="UP000470470"/>
    </source>
</evidence>
<dbReference type="Gene3D" id="3.40.190.80">
    <property type="match status" value="1"/>
</dbReference>
<dbReference type="GO" id="GO:0008441">
    <property type="term" value="F:3'(2'),5'-bisphosphate nucleotidase activity"/>
    <property type="evidence" value="ECO:0007669"/>
    <property type="project" value="TreeGrafter"/>
</dbReference>
<proteinExistence type="predicted"/>
<dbReference type="InterPro" id="IPR000760">
    <property type="entry name" value="Inositol_monophosphatase-like"/>
</dbReference>
<dbReference type="Pfam" id="PF00459">
    <property type="entry name" value="Inositol_P"/>
    <property type="match status" value="1"/>
</dbReference>
<dbReference type="PANTHER" id="PTHR43028:SF5">
    <property type="entry name" value="3'(2'),5'-BISPHOSPHATE NUCLEOTIDASE 1"/>
    <property type="match status" value="1"/>
</dbReference>
<evidence type="ECO:0000313" key="2">
    <source>
        <dbReference type="EMBL" id="NEL52926.1"/>
    </source>
</evidence>
<feature type="binding site" evidence="1">
    <location>
        <position position="82"/>
    </location>
    <ligand>
        <name>Mg(2+)</name>
        <dbReference type="ChEBI" id="CHEBI:18420"/>
        <label>1</label>
        <note>catalytic</note>
    </ligand>
</feature>
<dbReference type="GO" id="GO:0050427">
    <property type="term" value="P:3'-phosphoadenosine 5'-phosphosulfate metabolic process"/>
    <property type="evidence" value="ECO:0007669"/>
    <property type="project" value="TreeGrafter"/>
</dbReference>
<dbReference type="GO" id="GO:0000103">
    <property type="term" value="P:sulfate assimilation"/>
    <property type="evidence" value="ECO:0007669"/>
    <property type="project" value="TreeGrafter"/>
</dbReference>
<name>A0A7K3W9B1_9ACTN</name>
<reference evidence="2 3" key="1">
    <citation type="submission" date="2020-02" db="EMBL/GenBank/DDBJ databases">
        <title>The whole genome sequence of CPCC 205119.</title>
        <authorList>
            <person name="Jiang Z."/>
        </authorList>
    </citation>
    <scope>NUCLEOTIDE SEQUENCE [LARGE SCALE GENOMIC DNA]</scope>
    <source>
        <strain evidence="2 3">CPCC 205119</strain>
    </source>
</reference>
<accession>A0A7K3W9B1</accession>
<dbReference type="EMBL" id="JAAGWK010000005">
    <property type="protein sequence ID" value="NEL52926.1"/>
    <property type="molecule type" value="Genomic_DNA"/>
</dbReference>